<dbReference type="EMBL" id="JARAOO010000001">
    <property type="protein sequence ID" value="KAJ7982287.1"/>
    <property type="molecule type" value="Genomic_DNA"/>
</dbReference>
<dbReference type="CDD" id="cd04660">
    <property type="entry name" value="nsLTP_like"/>
    <property type="match status" value="1"/>
</dbReference>
<evidence type="ECO:0000313" key="4">
    <source>
        <dbReference type="Proteomes" id="UP001163823"/>
    </source>
</evidence>
<organism evidence="3 4">
    <name type="scientific">Quillaja saponaria</name>
    <name type="common">Soap bark tree</name>
    <dbReference type="NCBI Taxonomy" id="32244"/>
    <lineage>
        <taxon>Eukaryota</taxon>
        <taxon>Viridiplantae</taxon>
        <taxon>Streptophyta</taxon>
        <taxon>Embryophyta</taxon>
        <taxon>Tracheophyta</taxon>
        <taxon>Spermatophyta</taxon>
        <taxon>Magnoliopsida</taxon>
        <taxon>eudicotyledons</taxon>
        <taxon>Gunneridae</taxon>
        <taxon>Pentapetalae</taxon>
        <taxon>rosids</taxon>
        <taxon>fabids</taxon>
        <taxon>Fabales</taxon>
        <taxon>Quillajaceae</taxon>
        <taxon>Quillaja</taxon>
    </lineage>
</organism>
<feature type="signal peptide" evidence="1">
    <location>
        <begin position="1"/>
        <end position="24"/>
    </location>
</feature>
<dbReference type="PROSITE" id="PS51257">
    <property type="entry name" value="PROKAR_LIPOPROTEIN"/>
    <property type="match status" value="1"/>
</dbReference>
<keyword evidence="4" id="KW-1185">Reference proteome</keyword>
<dbReference type="Proteomes" id="UP001163823">
    <property type="component" value="Chromosome 1"/>
</dbReference>
<dbReference type="InterPro" id="IPR044741">
    <property type="entry name" value="NsLTP-like"/>
</dbReference>
<dbReference type="SMART" id="SM00499">
    <property type="entry name" value="AAI"/>
    <property type="match status" value="1"/>
</dbReference>
<dbReference type="PANTHER" id="PTHR33286:SF1">
    <property type="entry name" value="OS01G0800600 PROTEIN"/>
    <property type="match status" value="1"/>
</dbReference>
<dbReference type="KEGG" id="qsa:O6P43_001429"/>
<feature type="domain" description="Bifunctional inhibitor/plant lipid transfer protein/seed storage helical" evidence="2">
    <location>
        <begin position="47"/>
        <end position="117"/>
    </location>
</feature>
<evidence type="ECO:0000313" key="3">
    <source>
        <dbReference type="EMBL" id="KAJ7982287.1"/>
    </source>
</evidence>
<dbReference type="InterPro" id="IPR036312">
    <property type="entry name" value="Bifun_inhib/LTP/seed_sf"/>
</dbReference>
<sequence>MAGGFRVNFIEFLVIFGISGILLSCQEKIMVSGENCDLDSQDMMMYCMPYMQHAGPQRDPDQRCCDTIKRVNMPCVCRDLDKPQPPFPGKRRDMVNWDKALYVTKFCGRPFPPGYNCGGFIAPPQ</sequence>
<dbReference type="AlphaFoldDB" id="A0AAD7QIR7"/>
<dbReference type="PANTHER" id="PTHR33286">
    <property type="entry name" value="BIFUNCTIONAL INHIBITOR/LIPID-TRANSFER PROTEIN/SEED STORAGE 2S ALBUMIN SUPERFAMILY PROTEIN"/>
    <property type="match status" value="1"/>
</dbReference>
<dbReference type="Gene3D" id="1.10.110.10">
    <property type="entry name" value="Plant lipid-transfer and hydrophobic proteins"/>
    <property type="match status" value="1"/>
</dbReference>
<name>A0AAD7QIR7_QUISA</name>
<feature type="chain" id="PRO_5041923334" evidence="1">
    <location>
        <begin position="25"/>
        <end position="125"/>
    </location>
</feature>
<evidence type="ECO:0000259" key="2">
    <source>
        <dbReference type="SMART" id="SM00499"/>
    </source>
</evidence>
<comment type="caution">
    <text evidence="3">The sequence shown here is derived from an EMBL/GenBank/DDBJ whole genome shotgun (WGS) entry which is preliminary data.</text>
</comment>
<proteinExistence type="predicted"/>
<dbReference type="SUPFAM" id="SSF47699">
    <property type="entry name" value="Bifunctional inhibitor/lipid-transfer protein/seed storage 2S albumin"/>
    <property type="match status" value="1"/>
</dbReference>
<accession>A0AAD7QIR7</accession>
<gene>
    <name evidence="3" type="ORF">O6P43_001429</name>
</gene>
<dbReference type="Pfam" id="PF14368">
    <property type="entry name" value="LTP_2"/>
    <property type="match status" value="1"/>
</dbReference>
<protein>
    <submittedName>
        <fullName evidence="3">Bifunctional inhibitor/lipid-transfer protein/seed storage 2S albumin superfamily protein</fullName>
    </submittedName>
</protein>
<reference evidence="3 4" key="1">
    <citation type="journal article" date="2023" name="Science">
        <title>Elucidation of the pathway for biosynthesis of saponin adjuvants from the soapbark tree.</title>
        <authorList>
            <person name="Reed J."/>
            <person name="Orme A."/>
            <person name="El-Demerdash A."/>
            <person name="Owen C."/>
            <person name="Martin L.B.B."/>
            <person name="Misra R.C."/>
            <person name="Kikuchi S."/>
            <person name="Rejzek M."/>
            <person name="Martin A.C."/>
            <person name="Harkess A."/>
            <person name="Leebens-Mack J."/>
            <person name="Louveau T."/>
            <person name="Stephenson M.J."/>
            <person name="Osbourn A."/>
        </authorList>
    </citation>
    <scope>NUCLEOTIDE SEQUENCE [LARGE SCALE GENOMIC DNA]</scope>
    <source>
        <strain evidence="3">S10</strain>
    </source>
</reference>
<keyword evidence="1" id="KW-0732">Signal</keyword>
<evidence type="ECO:0000256" key="1">
    <source>
        <dbReference type="SAM" id="SignalP"/>
    </source>
</evidence>
<dbReference type="InterPro" id="IPR016140">
    <property type="entry name" value="Bifunc_inhib/LTP/seed_store"/>
</dbReference>